<organism evidence="3 4">
    <name type="scientific">Pseudolactococcus hodotermopsidis</name>
    <dbReference type="NCBI Taxonomy" id="2709157"/>
    <lineage>
        <taxon>Bacteria</taxon>
        <taxon>Bacillati</taxon>
        <taxon>Bacillota</taxon>
        <taxon>Bacilli</taxon>
        <taxon>Lactobacillales</taxon>
        <taxon>Streptococcaceae</taxon>
        <taxon>Pseudolactococcus</taxon>
    </lineage>
</organism>
<feature type="region of interest" description="Disordered" evidence="2">
    <location>
        <begin position="134"/>
        <end position="160"/>
    </location>
</feature>
<sequence length="526" mass="61140">MTIAEFAEGFIVHDYSITNFFIFGRSLILQQYGMEENPAYKAKSEEISKKEEELKKINNLNNELKVIRKSLDSLKDSKDEAMGDNNGKFSKFSKEFLEIQEKINTLLEKEEEKKLTVQDLSKVKQLSELYTQLSTKTETKTEPETKTETETETKTEPEPETGLILPTFREVVDKEAKSNLIIELFDAATELIGSEFAPTAIQSKKALEKETTAKYNALTEAVTTLNSINGKEEIDKDVLTETYEMVEYRDALSLAFGYLVEKDEQLKAWSRVFYACLSDGLVLLIGLSMRRKDIFKLRVKNRRDLTNEEPLLIRDALYNLAALPITEDKKEIGDLKIEELKPETLINRLNNFLSCFELEPNIKDANLKMSYNLVCKDFEKKKTLEAEYKELTGVLQILRYIKPISVEQYDFFTKYKLNKATHRYESEDLKLELKGESTDRYESEDLELELKGESIDYYYIMTEGCQLFLYETINDLIKHVESKEISENFKKDFSEHLEKDLEKQVKTNGLLEKIKNILRELKLEKK</sequence>
<comment type="caution">
    <text evidence="3">The sequence shown here is derived from an EMBL/GenBank/DDBJ whole genome shotgun (WGS) entry which is preliminary data.</text>
</comment>
<feature type="coiled-coil region" evidence="1">
    <location>
        <begin position="40"/>
        <end position="77"/>
    </location>
</feature>
<evidence type="ECO:0000313" key="3">
    <source>
        <dbReference type="EMBL" id="GFH42382.1"/>
    </source>
</evidence>
<accession>A0A6A0BAG5</accession>
<protein>
    <submittedName>
        <fullName evidence="3">Uncharacterized protein</fullName>
    </submittedName>
</protein>
<evidence type="ECO:0000256" key="2">
    <source>
        <dbReference type="SAM" id="MobiDB-lite"/>
    </source>
</evidence>
<keyword evidence="4" id="KW-1185">Reference proteome</keyword>
<gene>
    <name evidence="3" type="ORF">Hs30E_09330</name>
</gene>
<dbReference type="AlphaFoldDB" id="A0A6A0BAG5"/>
<evidence type="ECO:0000256" key="1">
    <source>
        <dbReference type="SAM" id="Coils"/>
    </source>
</evidence>
<evidence type="ECO:0000313" key="4">
    <source>
        <dbReference type="Proteomes" id="UP000480303"/>
    </source>
</evidence>
<reference evidence="3 4" key="1">
    <citation type="submission" date="2020-02" db="EMBL/GenBank/DDBJ databases">
        <title>Draft genome sequence of Lactococcus sp. Hs30E4-3.</title>
        <authorList>
            <person name="Noda S."/>
            <person name="Yuki M."/>
            <person name="Ohkuma M."/>
        </authorList>
    </citation>
    <scope>NUCLEOTIDE SEQUENCE [LARGE SCALE GENOMIC DNA]</scope>
    <source>
        <strain evidence="3 4">Hs30E4-3</strain>
    </source>
</reference>
<dbReference type="Proteomes" id="UP000480303">
    <property type="component" value="Unassembled WGS sequence"/>
</dbReference>
<feature type="compositionally biased region" description="Basic and acidic residues" evidence="2">
    <location>
        <begin position="137"/>
        <end position="157"/>
    </location>
</feature>
<dbReference type="EMBL" id="BLLI01000022">
    <property type="protein sequence ID" value="GFH42382.1"/>
    <property type="molecule type" value="Genomic_DNA"/>
</dbReference>
<proteinExistence type="predicted"/>
<keyword evidence="1" id="KW-0175">Coiled coil</keyword>
<name>A0A6A0BAG5_9LACT</name>